<feature type="transmembrane region" description="Helical" evidence="2">
    <location>
        <begin position="6"/>
        <end position="25"/>
    </location>
</feature>
<keyword evidence="2" id="KW-1133">Transmembrane helix</keyword>
<dbReference type="EMBL" id="VFRR01000012">
    <property type="protein sequence ID" value="TPE52342.1"/>
    <property type="molecule type" value="Genomic_DNA"/>
</dbReference>
<keyword evidence="2" id="KW-0812">Transmembrane</keyword>
<evidence type="ECO:0000313" key="3">
    <source>
        <dbReference type="EMBL" id="TPE52342.1"/>
    </source>
</evidence>
<dbReference type="OrthoDB" id="6106639at2"/>
<dbReference type="Proteomes" id="UP000315901">
    <property type="component" value="Unassembled WGS sequence"/>
</dbReference>
<reference evidence="3 4" key="1">
    <citation type="submission" date="2019-06" db="EMBL/GenBank/DDBJ databases">
        <title>A novel bacterium of genus Marinomonas, isolated from coastal sand.</title>
        <authorList>
            <person name="Huang H."/>
            <person name="Mo K."/>
            <person name="Hu Y."/>
        </authorList>
    </citation>
    <scope>NUCLEOTIDE SEQUENCE [LARGE SCALE GENOMIC DNA]</scope>
    <source>
        <strain evidence="3 4">HB171799</strain>
    </source>
</reference>
<name>A0A501WUE8_9GAMM</name>
<dbReference type="Pfam" id="PF06295">
    <property type="entry name" value="ZapG-like"/>
    <property type="match status" value="1"/>
</dbReference>
<protein>
    <submittedName>
        <fullName evidence="3">DUF1043 family protein</fullName>
    </submittedName>
</protein>
<sequence length="152" mass="16655">MEFEVINIIVFVTGIILGFVAALAFKSMSQRSSQLKSSATTATIDALQQDIERRQVLADDHFMQVNTQLTALDRKIADLRKVLSEGSSQLSGISISATPAIKMATNEEETTELDLAYVPRDYANKEQNEAGTLSEGFGLRRDQDEPSTPKAS</sequence>
<accession>A0A501WUE8</accession>
<feature type="region of interest" description="Disordered" evidence="1">
    <location>
        <begin position="126"/>
        <end position="152"/>
    </location>
</feature>
<dbReference type="RefSeq" id="WP_140588243.1">
    <property type="nucleotide sequence ID" value="NZ_VFRR01000012.1"/>
</dbReference>
<evidence type="ECO:0000256" key="1">
    <source>
        <dbReference type="SAM" id="MobiDB-lite"/>
    </source>
</evidence>
<keyword evidence="2" id="KW-0472">Membrane</keyword>
<keyword evidence="4" id="KW-1185">Reference proteome</keyword>
<dbReference type="InterPro" id="IPR009386">
    <property type="entry name" value="ZapG-like"/>
</dbReference>
<evidence type="ECO:0000313" key="4">
    <source>
        <dbReference type="Proteomes" id="UP000315901"/>
    </source>
</evidence>
<organism evidence="3 4">
    <name type="scientific">Maribrevibacterium harenarium</name>
    <dbReference type="NCBI Taxonomy" id="2589817"/>
    <lineage>
        <taxon>Bacteria</taxon>
        <taxon>Pseudomonadati</taxon>
        <taxon>Pseudomonadota</taxon>
        <taxon>Gammaproteobacteria</taxon>
        <taxon>Oceanospirillales</taxon>
        <taxon>Oceanospirillaceae</taxon>
        <taxon>Maribrevibacterium</taxon>
    </lineage>
</organism>
<comment type="caution">
    <text evidence="3">The sequence shown here is derived from an EMBL/GenBank/DDBJ whole genome shotgun (WGS) entry which is preliminary data.</text>
</comment>
<evidence type="ECO:0000256" key="2">
    <source>
        <dbReference type="SAM" id="Phobius"/>
    </source>
</evidence>
<gene>
    <name evidence="3" type="ORF">FJM67_07845</name>
</gene>
<dbReference type="AlphaFoldDB" id="A0A501WUE8"/>
<proteinExistence type="predicted"/>